<dbReference type="GO" id="GO:0000139">
    <property type="term" value="C:Golgi membrane"/>
    <property type="evidence" value="ECO:0007669"/>
    <property type="project" value="UniProtKB-SubCell"/>
</dbReference>
<dbReference type="Pfam" id="PF09801">
    <property type="entry name" value="SYS1"/>
    <property type="match status" value="1"/>
</dbReference>
<dbReference type="InterPro" id="IPR019185">
    <property type="entry name" value="Integral_membrane_SYS1-rel"/>
</dbReference>
<evidence type="ECO:0000313" key="10">
    <source>
        <dbReference type="EMBL" id="CAE2291919.1"/>
    </source>
</evidence>
<evidence type="ECO:0008006" key="11">
    <source>
        <dbReference type="Google" id="ProtNLM"/>
    </source>
</evidence>
<keyword evidence="5" id="KW-0653">Protein transport</keyword>
<keyword evidence="6 9" id="KW-1133">Transmembrane helix</keyword>
<evidence type="ECO:0000256" key="8">
    <source>
        <dbReference type="ARBA" id="ARBA00023136"/>
    </source>
</evidence>
<gene>
    <name evidence="10" type="ORF">NAES01612_LOCUS5588</name>
</gene>
<evidence type="ECO:0000256" key="6">
    <source>
        <dbReference type="ARBA" id="ARBA00022989"/>
    </source>
</evidence>
<dbReference type="AlphaFoldDB" id="A0A7S4NKH3"/>
<comment type="subcellular location">
    <subcellularLocation>
        <location evidence="1">Golgi apparatus membrane</location>
        <topology evidence="1">Multi-pass membrane protein</topology>
    </subcellularLocation>
</comment>
<keyword evidence="3" id="KW-0813">Transport</keyword>
<organism evidence="10">
    <name type="scientific">Paramoeba aestuarina</name>
    <dbReference type="NCBI Taxonomy" id="180227"/>
    <lineage>
        <taxon>Eukaryota</taxon>
        <taxon>Amoebozoa</taxon>
        <taxon>Discosea</taxon>
        <taxon>Flabellinia</taxon>
        <taxon>Dactylopodida</taxon>
        <taxon>Paramoebidae</taxon>
        <taxon>Paramoeba</taxon>
    </lineage>
</organism>
<feature type="transmembrane region" description="Helical" evidence="9">
    <location>
        <begin position="71"/>
        <end position="94"/>
    </location>
</feature>
<reference evidence="10" key="1">
    <citation type="submission" date="2021-01" db="EMBL/GenBank/DDBJ databases">
        <authorList>
            <person name="Corre E."/>
            <person name="Pelletier E."/>
            <person name="Niang G."/>
            <person name="Scheremetjew M."/>
            <person name="Finn R."/>
            <person name="Kale V."/>
            <person name="Holt S."/>
            <person name="Cochrane G."/>
            <person name="Meng A."/>
            <person name="Brown T."/>
            <person name="Cohen L."/>
        </authorList>
    </citation>
    <scope>NUCLEOTIDE SEQUENCE</scope>
    <source>
        <strain evidence="10">SoJaBio B1-5/56/2</strain>
    </source>
</reference>
<comment type="similarity">
    <text evidence="2">Belongs to the SYS1 family.</text>
</comment>
<evidence type="ECO:0000256" key="1">
    <source>
        <dbReference type="ARBA" id="ARBA00004653"/>
    </source>
</evidence>
<evidence type="ECO:0000256" key="4">
    <source>
        <dbReference type="ARBA" id="ARBA00022692"/>
    </source>
</evidence>
<feature type="transmembrane region" description="Helical" evidence="9">
    <location>
        <begin position="101"/>
        <end position="120"/>
    </location>
</feature>
<sequence>MVSRTSRMPNTFGSRALPFDAPLRIFQIVTLQASFWFTWGAVAWGFSGLFGEVMNLDHLFDPECVSLTSPLFSFSSFFALLFTSVLSTFMISIIVERTTQCPDFCATTLVLHLFACGFYCEFPWRMSWWILMFISMVIMTGMASFLCYQKETQEISVNRRSP</sequence>
<protein>
    <recommendedName>
        <fullName evidence="11">Protein SYS1 homolog</fullName>
    </recommendedName>
</protein>
<evidence type="ECO:0000256" key="2">
    <source>
        <dbReference type="ARBA" id="ARBA00008160"/>
    </source>
</evidence>
<evidence type="ECO:0000256" key="3">
    <source>
        <dbReference type="ARBA" id="ARBA00022448"/>
    </source>
</evidence>
<dbReference type="GO" id="GO:0043001">
    <property type="term" value="P:Golgi to plasma membrane protein transport"/>
    <property type="evidence" value="ECO:0007669"/>
    <property type="project" value="TreeGrafter"/>
</dbReference>
<dbReference type="GO" id="GO:0034067">
    <property type="term" value="P:protein localization to Golgi apparatus"/>
    <property type="evidence" value="ECO:0007669"/>
    <property type="project" value="TreeGrafter"/>
</dbReference>
<evidence type="ECO:0000256" key="7">
    <source>
        <dbReference type="ARBA" id="ARBA00023034"/>
    </source>
</evidence>
<keyword evidence="4 9" id="KW-0812">Transmembrane</keyword>
<dbReference type="PANTHER" id="PTHR12952">
    <property type="entry name" value="SYS1"/>
    <property type="match status" value="1"/>
</dbReference>
<feature type="transmembrane region" description="Helical" evidence="9">
    <location>
        <begin position="126"/>
        <end position="148"/>
    </location>
</feature>
<evidence type="ECO:0000256" key="9">
    <source>
        <dbReference type="SAM" id="Phobius"/>
    </source>
</evidence>
<dbReference type="GO" id="GO:0006895">
    <property type="term" value="P:Golgi to endosome transport"/>
    <property type="evidence" value="ECO:0007669"/>
    <property type="project" value="TreeGrafter"/>
</dbReference>
<dbReference type="EMBL" id="HBKR01008445">
    <property type="protein sequence ID" value="CAE2291919.1"/>
    <property type="molecule type" value="Transcribed_RNA"/>
</dbReference>
<feature type="transmembrane region" description="Helical" evidence="9">
    <location>
        <begin position="33"/>
        <end position="51"/>
    </location>
</feature>
<dbReference type="PANTHER" id="PTHR12952:SF0">
    <property type="entry name" value="PROTEIN SYS1 HOMOLOG"/>
    <property type="match status" value="1"/>
</dbReference>
<keyword evidence="7" id="KW-0333">Golgi apparatus</keyword>
<proteinExistence type="inferred from homology"/>
<accession>A0A7S4NKH3</accession>
<dbReference type="GO" id="GO:0005802">
    <property type="term" value="C:trans-Golgi network"/>
    <property type="evidence" value="ECO:0007669"/>
    <property type="project" value="TreeGrafter"/>
</dbReference>
<name>A0A7S4NKH3_9EUKA</name>
<evidence type="ECO:0000256" key="5">
    <source>
        <dbReference type="ARBA" id="ARBA00022927"/>
    </source>
</evidence>
<keyword evidence="8 9" id="KW-0472">Membrane</keyword>
<dbReference type="GO" id="GO:0005829">
    <property type="term" value="C:cytosol"/>
    <property type="evidence" value="ECO:0007669"/>
    <property type="project" value="GOC"/>
</dbReference>